<dbReference type="EMBL" id="JAMSHJ010000007">
    <property type="protein sequence ID" value="KAI5388012.1"/>
    <property type="molecule type" value="Genomic_DNA"/>
</dbReference>
<sequence length="312" mass="36236">MPPKIARPRREMDYMGITFTEGIVGENQRGSYHKLFKRNVLATRYPDNDTLRDLGLIDCVNWMLSNLGGSCIIGTTYFRMFNRDYTFSQDHMANIFSFPHGDEYACKAPLESEWEASALDFWRQLTGKTTTDWEGLKATAIQNPVIRYLHRILANTIFGRKNTDLDYCRSMRLIKNTPNDKYYLIISNIEVRGVTLPCATRINVRLRANWIFDANAPDPDDTIRPDRMEQDAPHTGSHAHITHAFFYSFAGTSSEYQPHEEYDYTTMRTTLDDILSELRHQNNVSAVRDILLRSIQRQQEEMKVTIDQIKET</sequence>
<proteinExistence type="predicted"/>
<dbReference type="Pfam" id="PF03078">
    <property type="entry name" value="ATHILA"/>
    <property type="match status" value="1"/>
</dbReference>
<evidence type="ECO:0000313" key="2">
    <source>
        <dbReference type="EMBL" id="KAI5388012.1"/>
    </source>
</evidence>
<comment type="caution">
    <text evidence="2">The sequence shown here is derived from an EMBL/GenBank/DDBJ whole genome shotgun (WGS) entry which is preliminary data.</text>
</comment>
<protein>
    <recommendedName>
        <fullName evidence="1">Arabidopsis retrotransposon Orf1 C-terminal domain-containing protein</fullName>
    </recommendedName>
</protein>
<gene>
    <name evidence="2" type="ORF">KIW84_073922</name>
</gene>
<organism evidence="2 3">
    <name type="scientific">Pisum sativum</name>
    <name type="common">Garden pea</name>
    <name type="synonym">Lathyrus oleraceus</name>
    <dbReference type="NCBI Taxonomy" id="3888"/>
    <lineage>
        <taxon>Eukaryota</taxon>
        <taxon>Viridiplantae</taxon>
        <taxon>Streptophyta</taxon>
        <taxon>Embryophyta</taxon>
        <taxon>Tracheophyta</taxon>
        <taxon>Spermatophyta</taxon>
        <taxon>Magnoliopsida</taxon>
        <taxon>eudicotyledons</taxon>
        <taxon>Gunneridae</taxon>
        <taxon>Pentapetalae</taxon>
        <taxon>rosids</taxon>
        <taxon>fabids</taxon>
        <taxon>Fabales</taxon>
        <taxon>Fabaceae</taxon>
        <taxon>Papilionoideae</taxon>
        <taxon>50 kb inversion clade</taxon>
        <taxon>NPAAA clade</taxon>
        <taxon>Hologalegina</taxon>
        <taxon>IRL clade</taxon>
        <taxon>Fabeae</taxon>
        <taxon>Lathyrus</taxon>
    </lineage>
</organism>
<accession>A0A9D4ZW72</accession>
<dbReference type="InterPro" id="IPR004312">
    <property type="entry name" value="ATHILA_Orf1_C"/>
</dbReference>
<reference evidence="2 3" key="1">
    <citation type="journal article" date="2022" name="Nat. Genet.">
        <title>Improved pea reference genome and pan-genome highlight genomic features and evolutionary characteristics.</title>
        <authorList>
            <person name="Yang T."/>
            <person name="Liu R."/>
            <person name="Luo Y."/>
            <person name="Hu S."/>
            <person name="Wang D."/>
            <person name="Wang C."/>
            <person name="Pandey M.K."/>
            <person name="Ge S."/>
            <person name="Xu Q."/>
            <person name="Li N."/>
            <person name="Li G."/>
            <person name="Huang Y."/>
            <person name="Saxena R.K."/>
            <person name="Ji Y."/>
            <person name="Li M."/>
            <person name="Yan X."/>
            <person name="He Y."/>
            <person name="Liu Y."/>
            <person name="Wang X."/>
            <person name="Xiang C."/>
            <person name="Varshney R.K."/>
            <person name="Ding H."/>
            <person name="Gao S."/>
            <person name="Zong X."/>
        </authorList>
    </citation>
    <scope>NUCLEOTIDE SEQUENCE [LARGE SCALE GENOMIC DNA]</scope>
    <source>
        <strain evidence="2 3">cv. Zhongwan 6</strain>
    </source>
</reference>
<dbReference type="Gramene" id="Psat07G0392200-T1">
    <property type="protein sequence ID" value="KAI5388012.1"/>
    <property type="gene ID" value="KIW84_073922"/>
</dbReference>
<name>A0A9D4ZW72_PEA</name>
<dbReference type="Proteomes" id="UP001058974">
    <property type="component" value="Chromosome 7"/>
</dbReference>
<evidence type="ECO:0000313" key="3">
    <source>
        <dbReference type="Proteomes" id="UP001058974"/>
    </source>
</evidence>
<keyword evidence="3" id="KW-1185">Reference proteome</keyword>
<feature type="domain" description="Arabidopsis retrotransposon Orf1 C-terminal" evidence="1">
    <location>
        <begin position="73"/>
        <end position="174"/>
    </location>
</feature>
<dbReference type="AlphaFoldDB" id="A0A9D4ZW72"/>
<evidence type="ECO:0000259" key="1">
    <source>
        <dbReference type="Pfam" id="PF03078"/>
    </source>
</evidence>